<dbReference type="InterPro" id="IPR015424">
    <property type="entry name" value="PyrdxlP-dep_Trfase"/>
</dbReference>
<dbReference type="PATRIC" id="fig|1158614.3.peg.427"/>
<reference evidence="3 5" key="2">
    <citation type="submission" date="2013-03" db="EMBL/GenBank/DDBJ databases">
        <title>The Genome Sequence of Enterococcus gilvus ATCC BAA-350 (PacBio/Illumina hybrid assembly).</title>
        <authorList>
            <consortium name="The Broad Institute Genomics Platform"/>
            <consortium name="The Broad Institute Genome Sequencing Center for Infectious Disease"/>
            <person name="Earl A."/>
            <person name="Russ C."/>
            <person name="Gilmore M."/>
            <person name="Surin D."/>
            <person name="Walker B."/>
            <person name="Young S."/>
            <person name="Zeng Q."/>
            <person name="Gargeya S."/>
            <person name="Fitzgerald M."/>
            <person name="Haas B."/>
            <person name="Abouelleil A."/>
            <person name="Allen A.W."/>
            <person name="Alvarado L."/>
            <person name="Arachchi H.M."/>
            <person name="Berlin A.M."/>
            <person name="Chapman S.B."/>
            <person name="Gainer-Dewar J."/>
            <person name="Goldberg J."/>
            <person name="Griggs A."/>
            <person name="Gujja S."/>
            <person name="Hansen M."/>
            <person name="Howarth C."/>
            <person name="Imamovic A."/>
            <person name="Ireland A."/>
            <person name="Larimer J."/>
            <person name="McCowan C."/>
            <person name="Murphy C."/>
            <person name="Pearson M."/>
            <person name="Poon T.W."/>
            <person name="Priest M."/>
            <person name="Roberts A."/>
            <person name="Saif S."/>
            <person name="Shea T."/>
            <person name="Sisk P."/>
            <person name="Sykes S."/>
            <person name="Wortman J."/>
            <person name="Nusbaum C."/>
            <person name="Birren B."/>
        </authorList>
    </citation>
    <scope>NUCLEOTIDE SEQUENCE [LARGE SCALE GENOMIC DNA]</scope>
    <source>
        <strain evidence="3 5">ATCC BAA-350</strain>
    </source>
</reference>
<dbReference type="HOGENOM" id="CLU_003433_2_4_9"/>
<keyword evidence="5" id="KW-1185">Reference proteome</keyword>
<dbReference type="PANTHER" id="PTHR43586:SF4">
    <property type="entry name" value="ISOPENICILLIN N EPIMERASE"/>
    <property type="match status" value="1"/>
</dbReference>
<dbReference type="Proteomes" id="UP000013750">
    <property type="component" value="Unassembled WGS sequence"/>
</dbReference>
<evidence type="ECO:0000313" key="3">
    <source>
        <dbReference type="EMBL" id="EOW79799.1"/>
    </source>
</evidence>
<evidence type="ECO:0000313" key="5">
    <source>
        <dbReference type="Proteomes" id="UP000014160"/>
    </source>
</evidence>
<proteinExistence type="predicted"/>
<dbReference type="InterPro" id="IPR000192">
    <property type="entry name" value="Aminotrans_V_dom"/>
</dbReference>
<dbReference type="EMBL" id="AJDQ01000003">
    <property type="protein sequence ID" value="EOI58349.1"/>
    <property type="molecule type" value="Genomic_DNA"/>
</dbReference>
<dbReference type="Gene3D" id="3.40.640.10">
    <property type="entry name" value="Type I PLP-dependent aspartate aminotransferase-like (Major domain)"/>
    <property type="match status" value="1"/>
</dbReference>
<dbReference type="SUPFAM" id="SSF53383">
    <property type="entry name" value="PLP-dependent transferases"/>
    <property type="match status" value="1"/>
</dbReference>
<evidence type="ECO:0000313" key="4">
    <source>
        <dbReference type="Proteomes" id="UP000013750"/>
    </source>
</evidence>
<dbReference type="InterPro" id="IPR015421">
    <property type="entry name" value="PyrdxlP-dep_Trfase_major"/>
</dbReference>
<organism evidence="2 4">
    <name type="scientific">Enterococcus gilvus ATCC BAA-350</name>
    <dbReference type="NCBI Taxonomy" id="1158614"/>
    <lineage>
        <taxon>Bacteria</taxon>
        <taxon>Bacillati</taxon>
        <taxon>Bacillota</taxon>
        <taxon>Bacilli</taxon>
        <taxon>Lactobacillales</taxon>
        <taxon>Enterococcaceae</taxon>
        <taxon>Enterococcus</taxon>
    </lineage>
</organism>
<dbReference type="GO" id="GO:0003824">
    <property type="term" value="F:catalytic activity"/>
    <property type="evidence" value="ECO:0007669"/>
    <property type="project" value="UniProtKB-ARBA"/>
</dbReference>
<dbReference type="RefSeq" id="WP_010778871.1">
    <property type="nucleotide sequence ID" value="NZ_ASWH01000002.1"/>
</dbReference>
<reference evidence="2 4" key="1">
    <citation type="submission" date="2013-02" db="EMBL/GenBank/DDBJ databases">
        <title>The Genome Sequence of Enterococcus gilvus ATCC BAA-350.</title>
        <authorList>
            <consortium name="The Broad Institute Genome Sequencing Platform"/>
            <consortium name="The Broad Institute Genome Sequencing Center for Infectious Disease"/>
            <person name="Earl A.M."/>
            <person name="Gilmore M.S."/>
            <person name="Lebreton F."/>
            <person name="Walker B."/>
            <person name="Young S.K."/>
            <person name="Zeng Q."/>
            <person name="Gargeya S."/>
            <person name="Fitzgerald M."/>
            <person name="Haas B."/>
            <person name="Abouelleil A."/>
            <person name="Alvarado L."/>
            <person name="Arachchi H.M."/>
            <person name="Berlin A.M."/>
            <person name="Chapman S.B."/>
            <person name="Dewar J."/>
            <person name="Goldberg J."/>
            <person name="Griggs A."/>
            <person name="Gujja S."/>
            <person name="Hansen M."/>
            <person name="Howarth C."/>
            <person name="Imamovic A."/>
            <person name="Larimer J."/>
            <person name="McCowan C."/>
            <person name="Murphy C."/>
            <person name="Neiman D."/>
            <person name="Pearson M."/>
            <person name="Priest M."/>
            <person name="Roberts A."/>
            <person name="Saif S."/>
            <person name="Shea T."/>
            <person name="Sisk P."/>
            <person name="Sykes S."/>
            <person name="Wortman J."/>
            <person name="Nusbaum C."/>
            <person name="Birren B."/>
        </authorList>
    </citation>
    <scope>NUCLEOTIDE SEQUENCE [LARGE SCALE GENOMIC DNA]</scope>
    <source>
        <strain evidence="2 4">ATCC BAA-350</strain>
    </source>
</reference>
<dbReference type="EMBL" id="ASWH01000002">
    <property type="protein sequence ID" value="EOW79799.1"/>
    <property type="molecule type" value="Genomic_DNA"/>
</dbReference>
<dbReference type="Proteomes" id="UP000014160">
    <property type="component" value="Unassembled WGS sequence"/>
</dbReference>
<dbReference type="AlphaFoldDB" id="R2XTR7"/>
<dbReference type="PANTHER" id="PTHR43586">
    <property type="entry name" value="CYSTEINE DESULFURASE"/>
    <property type="match status" value="1"/>
</dbReference>
<feature type="domain" description="Aminotransferase class V" evidence="1">
    <location>
        <begin position="3"/>
        <end position="363"/>
    </location>
</feature>
<gene>
    <name evidence="3" type="ORF">I592_03940</name>
    <name evidence="2" type="ORF">UKC_00421</name>
</gene>
<evidence type="ECO:0000259" key="1">
    <source>
        <dbReference type="Pfam" id="PF00266"/>
    </source>
</evidence>
<sequence>MGIYLDNAATTAQKPSVVAEAMTATLTGDYGNPSRGAHGYSLTGYRVAEKARNQIKALFHADQRYEVAFTNNATVALNEVLKGLIQPGDHVLTTSWEHNSVLRPLYQLEAQGARFDVVSSEAVTGRLRYDEFVAKVRPETKAVVCNQASNVTGNLLDLEWVKAFCEERGLYLILDASQTAGVVPIDLTDGKVAAVCFTGHKSLYGPQGTGGVCLLKNLPLEPVLTGGDGMQSFSKVQPKELPTLLEAGTLNIPGLAGLAASVEWLQINESDGALGDYFSKGLQNIEGVTVYGALSDPRVAVFSINIKDAESALVSDILWEEYRIATRPGYHCAPLMHDALGTADRGTVRLSLSHFTTQSEIDTVLEAIQNLALR</sequence>
<protein>
    <submittedName>
        <fullName evidence="2">Cysteine desulfurase</fullName>
    </submittedName>
</protein>
<dbReference type="Gene3D" id="3.90.1150.10">
    <property type="entry name" value="Aspartate Aminotransferase, domain 1"/>
    <property type="match status" value="1"/>
</dbReference>
<dbReference type="OrthoDB" id="9804366at2"/>
<dbReference type="eggNOG" id="COG0520">
    <property type="taxonomic scope" value="Bacteria"/>
</dbReference>
<dbReference type="InterPro" id="IPR015422">
    <property type="entry name" value="PyrdxlP-dep_Trfase_small"/>
</dbReference>
<name>R2XTR7_9ENTE</name>
<evidence type="ECO:0000313" key="2">
    <source>
        <dbReference type="EMBL" id="EOI58349.1"/>
    </source>
</evidence>
<accession>R2XTR7</accession>
<comment type="caution">
    <text evidence="2">The sequence shown here is derived from an EMBL/GenBank/DDBJ whole genome shotgun (WGS) entry which is preliminary data.</text>
</comment>
<dbReference type="Pfam" id="PF00266">
    <property type="entry name" value="Aminotran_5"/>
    <property type="match status" value="1"/>
</dbReference>